<dbReference type="AlphaFoldDB" id="D8M591"/>
<organism evidence="2">
    <name type="scientific">Blastocystis hominis</name>
    <dbReference type="NCBI Taxonomy" id="12968"/>
    <lineage>
        <taxon>Eukaryota</taxon>
        <taxon>Sar</taxon>
        <taxon>Stramenopiles</taxon>
        <taxon>Bigyra</taxon>
        <taxon>Opalozoa</taxon>
        <taxon>Opalinata</taxon>
        <taxon>Blastocystidae</taxon>
        <taxon>Blastocystis</taxon>
    </lineage>
</organism>
<evidence type="ECO:0000313" key="2">
    <source>
        <dbReference type="EMBL" id="CBK23230.2"/>
    </source>
</evidence>
<dbReference type="Proteomes" id="UP000008312">
    <property type="component" value="Unassembled WGS sequence"/>
</dbReference>
<feature type="domain" description="Methyltransferase" evidence="1">
    <location>
        <begin position="1"/>
        <end position="40"/>
    </location>
</feature>
<sequence>MIGLHCCGDLSASMCRMFIESGPRCRLLAFVGCCYNLLTTRESNTAGIFGFPLNPEVTVRMEQRVRNAIVQVCLL</sequence>
<gene>
    <name evidence="2" type="ORF">GSBLH_T00006594001</name>
</gene>
<dbReference type="RefSeq" id="XP_012897278.1">
    <property type="nucleotide sequence ID" value="XM_013041824.1"/>
</dbReference>
<evidence type="ECO:0000259" key="1">
    <source>
        <dbReference type="Pfam" id="PF13679"/>
    </source>
</evidence>
<dbReference type="PANTHER" id="PTHR12496:SF0">
    <property type="entry name" value="METHYLTRANSFERASE DOMAIN-CONTAINING PROTEIN"/>
    <property type="match status" value="1"/>
</dbReference>
<accession>D8M591</accession>
<name>D8M591_BLAHO</name>
<dbReference type="EMBL" id="FN668657">
    <property type="protein sequence ID" value="CBK23230.2"/>
    <property type="molecule type" value="Genomic_DNA"/>
</dbReference>
<dbReference type="OrthoDB" id="5875367at2759"/>
<protein>
    <recommendedName>
        <fullName evidence="1">Methyltransferase domain-containing protein</fullName>
    </recommendedName>
</protein>
<dbReference type="GeneID" id="24922718"/>
<dbReference type="InterPro" id="IPR052220">
    <property type="entry name" value="METTL25"/>
</dbReference>
<dbReference type="Pfam" id="PF13679">
    <property type="entry name" value="Methyltransf_32"/>
    <property type="match status" value="1"/>
</dbReference>
<evidence type="ECO:0000313" key="3">
    <source>
        <dbReference type="Proteomes" id="UP000008312"/>
    </source>
</evidence>
<dbReference type="PANTHER" id="PTHR12496">
    <property type="entry name" value="CGI-41 METHYLTRANSFERASE"/>
    <property type="match status" value="1"/>
</dbReference>
<proteinExistence type="predicted"/>
<reference evidence="2" key="1">
    <citation type="submission" date="2010-02" db="EMBL/GenBank/DDBJ databases">
        <title>Sequencing and annotation of the Blastocystis hominis genome.</title>
        <authorList>
            <person name="Wincker P."/>
        </authorList>
    </citation>
    <scope>NUCLEOTIDE SEQUENCE</scope>
    <source>
        <strain evidence="2">Singapore isolate B</strain>
    </source>
</reference>
<dbReference type="InParanoid" id="D8M591"/>
<dbReference type="InterPro" id="IPR025714">
    <property type="entry name" value="Methyltranfer_dom"/>
</dbReference>
<keyword evidence="3" id="KW-1185">Reference proteome</keyword>